<evidence type="ECO:0000256" key="2">
    <source>
        <dbReference type="SAM" id="SignalP"/>
    </source>
</evidence>
<evidence type="ECO:0000313" key="3">
    <source>
        <dbReference type="EMBL" id="TRY72147.1"/>
    </source>
</evidence>
<accession>A0A553P377</accession>
<evidence type="ECO:0000313" key="4">
    <source>
        <dbReference type="Proteomes" id="UP000318571"/>
    </source>
</evidence>
<feature type="compositionally biased region" description="Pro residues" evidence="1">
    <location>
        <begin position="27"/>
        <end position="38"/>
    </location>
</feature>
<proteinExistence type="predicted"/>
<organism evidence="3 4">
    <name type="scientific">Tigriopus californicus</name>
    <name type="common">Marine copepod</name>
    <dbReference type="NCBI Taxonomy" id="6832"/>
    <lineage>
        <taxon>Eukaryota</taxon>
        <taxon>Metazoa</taxon>
        <taxon>Ecdysozoa</taxon>
        <taxon>Arthropoda</taxon>
        <taxon>Crustacea</taxon>
        <taxon>Multicrustacea</taxon>
        <taxon>Hexanauplia</taxon>
        <taxon>Copepoda</taxon>
        <taxon>Harpacticoida</taxon>
        <taxon>Harpacticidae</taxon>
        <taxon>Tigriopus</taxon>
    </lineage>
</organism>
<comment type="caution">
    <text evidence="3">The sequence shown here is derived from an EMBL/GenBank/DDBJ whole genome shotgun (WGS) entry which is preliminary data.</text>
</comment>
<evidence type="ECO:0008006" key="5">
    <source>
        <dbReference type="Google" id="ProtNLM"/>
    </source>
</evidence>
<reference evidence="3 4" key="1">
    <citation type="journal article" date="2018" name="Nat. Ecol. Evol.">
        <title>Genomic signatures of mitonuclear coevolution across populations of Tigriopus californicus.</title>
        <authorList>
            <person name="Barreto F.S."/>
            <person name="Watson E.T."/>
            <person name="Lima T.G."/>
            <person name="Willett C.S."/>
            <person name="Edmands S."/>
            <person name="Li W."/>
            <person name="Burton R.S."/>
        </authorList>
    </citation>
    <scope>NUCLEOTIDE SEQUENCE [LARGE SCALE GENOMIC DNA]</scope>
    <source>
        <strain evidence="3 4">San Diego</strain>
    </source>
</reference>
<feature type="region of interest" description="Disordered" evidence="1">
    <location>
        <begin position="27"/>
        <end position="50"/>
    </location>
</feature>
<dbReference type="EMBL" id="VCGU01000008">
    <property type="protein sequence ID" value="TRY72147.1"/>
    <property type="molecule type" value="Genomic_DNA"/>
</dbReference>
<feature type="chain" id="PRO_5021867489" description="DUF19 domain-containing protein" evidence="2">
    <location>
        <begin position="22"/>
        <end position="251"/>
    </location>
</feature>
<protein>
    <recommendedName>
        <fullName evidence="5">DUF19 domain-containing protein</fullName>
    </recommendedName>
</protein>
<sequence>MTFSKQTTTVLILCLVSWAHGMPNPFPLPDPHPSPLPSPQSSGDSSEDEPYRTDLCDAVTYDGFFDRFSECETKANAIIFDTFLAGGDLWDGICASIKEVVDVCVPTIGPECWSSQDLTNVKYNVIKNHFRRANNDTSLGRPFIDSCPILFDNENEMVKQVTGSTKCSFNQYESSREELRQSFFTRIMCTVQDRWRNTCTKNYLQCLGPEIKMSILKDEEQLKAVWTSQITDFEPGFTFDKDCEGLFLPNF</sequence>
<name>A0A553P377_TIGCA</name>
<evidence type="ECO:0000256" key="1">
    <source>
        <dbReference type="SAM" id="MobiDB-lite"/>
    </source>
</evidence>
<keyword evidence="4" id="KW-1185">Reference proteome</keyword>
<dbReference type="Proteomes" id="UP000318571">
    <property type="component" value="Chromosome 7"/>
</dbReference>
<feature type="signal peptide" evidence="2">
    <location>
        <begin position="1"/>
        <end position="21"/>
    </location>
</feature>
<dbReference type="AlphaFoldDB" id="A0A553P377"/>
<gene>
    <name evidence="3" type="ORF">TCAL_10605</name>
</gene>
<keyword evidence="2" id="KW-0732">Signal</keyword>